<accession>A0ABP9REZ3</accession>
<feature type="domain" description="Serine aminopeptidase S33" evidence="1">
    <location>
        <begin position="46"/>
        <end position="136"/>
    </location>
</feature>
<evidence type="ECO:0000259" key="1">
    <source>
        <dbReference type="Pfam" id="PF12146"/>
    </source>
</evidence>
<dbReference type="InterPro" id="IPR022742">
    <property type="entry name" value="Hydrolase_4"/>
</dbReference>
<dbReference type="InterPro" id="IPR029058">
    <property type="entry name" value="AB_hydrolase_fold"/>
</dbReference>
<proteinExistence type="predicted"/>
<dbReference type="Pfam" id="PF12146">
    <property type="entry name" value="Hydrolase_4"/>
    <property type="match status" value="1"/>
</dbReference>
<dbReference type="InterPro" id="IPR003718">
    <property type="entry name" value="OsmC/Ohr_fam"/>
</dbReference>
<dbReference type="Pfam" id="PF02566">
    <property type="entry name" value="OsmC"/>
    <property type="match status" value="1"/>
</dbReference>
<dbReference type="Gene3D" id="3.40.50.1820">
    <property type="entry name" value="alpha/beta hydrolase"/>
    <property type="match status" value="1"/>
</dbReference>
<organism evidence="2 3">
    <name type="scientific">Pseudonocardia eucalypti</name>
    <dbReference type="NCBI Taxonomy" id="648755"/>
    <lineage>
        <taxon>Bacteria</taxon>
        <taxon>Bacillati</taxon>
        <taxon>Actinomycetota</taxon>
        <taxon>Actinomycetes</taxon>
        <taxon>Pseudonocardiales</taxon>
        <taxon>Pseudonocardiaceae</taxon>
        <taxon>Pseudonocardia</taxon>
    </lineage>
</organism>
<dbReference type="GO" id="GO:0016787">
    <property type="term" value="F:hydrolase activity"/>
    <property type="evidence" value="ECO:0007669"/>
    <property type="project" value="UniProtKB-KW"/>
</dbReference>
<dbReference type="Proteomes" id="UP001428817">
    <property type="component" value="Unassembled WGS sequence"/>
</dbReference>
<dbReference type="InterPro" id="IPR036102">
    <property type="entry name" value="OsmC/Ohrsf"/>
</dbReference>
<gene>
    <name evidence="2" type="ORF">GCM10023321_83040</name>
</gene>
<dbReference type="PANTHER" id="PTHR39624">
    <property type="entry name" value="PROTEIN INVOLVED IN RIMO-MEDIATED BETA-METHYLTHIOLATION OF RIBOSOMAL PROTEIN S12 YCAO"/>
    <property type="match status" value="1"/>
</dbReference>
<dbReference type="PANTHER" id="PTHR39624:SF2">
    <property type="entry name" value="OSMC-LIKE PROTEIN"/>
    <property type="match status" value="1"/>
</dbReference>
<comment type="caution">
    <text evidence="2">The sequence shown here is derived from an EMBL/GenBank/DDBJ whole genome shotgun (WGS) entry which is preliminary data.</text>
</comment>
<dbReference type="SUPFAM" id="SSF82784">
    <property type="entry name" value="OsmC-like"/>
    <property type="match status" value="1"/>
</dbReference>
<dbReference type="SUPFAM" id="SSF53474">
    <property type="entry name" value="alpha/beta-Hydrolases"/>
    <property type="match status" value="1"/>
</dbReference>
<keyword evidence="3" id="KW-1185">Reference proteome</keyword>
<reference evidence="3" key="1">
    <citation type="journal article" date="2019" name="Int. J. Syst. Evol. Microbiol.">
        <title>The Global Catalogue of Microorganisms (GCM) 10K type strain sequencing project: providing services to taxonomists for standard genome sequencing and annotation.</title>
        <authorList>
            <consortium name="The Broad Institute Genomics Platform"/>
            <consortium name="The Broad Institute Genome Sequencing Center for Infectious Disease"/>
            <person name="Wu L."/>
            <person name="Ma J."/>
        </authorList>
    </citation>
    <scope>NUCLEOTIDE SEQUENCE [LARGE SCALE GENOMIC DNA]</scope>
    <source>
        <strain evidence="3">JCM 18303</strain>
    </source>
</reference>
<sequence>MFTGMPGSKLEFTGATGARLAARLDLPDSPPRAYALFAHCFTCNKDVVAAARIARALTAHGIAVLRFDFTGLGGSGGDFGHTDFSSNVADVVCAAEYLRDHAGPVSLLVGHSLGGAAVLAAAHRIEGVRAVATIAAPADPGHVLRLLDEHRADIERDGEAHVTLAGRKFRIRKEFLDDIAGQPQSERIAHLGAALMVVHSPVDELVGVENARRIFETARHPKSFVAVDGADHLLTKRADAEYVAGVLAAWASRYVGEAPSPAEDRPAEGTVVVSENGAGPFGQRVLVGRHELTADEPEPVGSDGGPSPYDLLLAGLGACTSMTMRMYAQRKGLPLDRATVRLRHSRIHASDCADCETKVGRLDRIDREIVLEGALTEEQRRSLLEIADKCPVHRTLHSEVEIRTSEAAGA</sequence>
<dbReference type="EMBL" id="BAABJP010000068">
    <property type="protein sequence ID" value="GAA5175941.1"/>
    <property type="molecule type" value="Genomic_DNA"/>
</dbReference>
<name>A0ABP9REZ3_9PSEU</name>
<evidence type="ECO:0000313" key="3">
    <source>
        <dbReference type="Proteomes" id="UP001428817"/>
    </source>
</evidence>
<evidence type="ECO:0000313" key="2">
    <source>
        <dbReference type="EMBL" id="GAA5175941.1"/>
    </source>
</evidence>
<dbReference type="InterPro" id="IPR015946">
    <property type="entry name" value="KH_dom-like_a/b"/>
</dbReference>
<protein>
    <submittedName>
        <fullName evidence="2">Bifunctional alpha/beta hydrolase/OsmC family protein</fullName>
    </submittedName>
</protein>
<dbReference type="Gene3D" id="3.30.300.20">
    <property type="match status" value="1"/>
</dbReference>
<keyword evidence="2" id="KW-0378">Hydrolase</keyword>